<evidence type="ECO:0000259" key="16">
    <source>
        <dbReference type="PROSITE" id="PS50994"/>
    </source>
</evidence>
<evidence type="ECO:0000256" key="9">
    <source>
        <dbReference type="ARBA" id="ARBA00022842"/>
    </source>
</evidence>
<dbReference type="InterPro" id="IPR050951">
    <property type="entry name" value="Retrovirus_Pol_polyprotein"/>
</dbReference>
<dbReference type="Pfam" id="PF08284">
    <property type="entry name" value="RVP_2"/>
    <property type="match status" value="1"/>
</dbReference>
<keyword evidence="14" id="KW-0233">DNA recombination</keyword>
<dbReference type="GO" id="GO:0003964">
    <property type="term" value="F:RNA-directed DNA polymerase activity"/>
    <property type="evidence" value="ECO:0007669"/>
    <property type="project" value="UniProtKB-KW"/>
</dbReference>
<gene>
    <name evidence="17" type="ORF">KK1_000426</name>
</gene>
<keyword evidence="1" id="KW-0645">Protease</keyword>
<keyword evidence="2" id="KW-0808">Transferase</keyword>
<keyword evidence="6" id="KW-0064">Aspartyl protease</keyword>
<evidence type="ECO:0000256" key="1">
    <source>
        <dbReference type="ARBA" id="ARBA00022670"/>
    </source>
</evidence>
<dbReference type="Gene3D" id="1.10.340.70">
    <property type="match status" value="1"/>
</dbReference>
<dbReference type="Proteomes" id="UP000075243">
    <property type="component" value="Chromosome 11"/>
</dbReference>
<dbReference type="InterPro" id="IPR056924">
    <property type="entry name" value="SH3_Tf2-1"/>
</dbReference>
<keyword evidence="5" id="KW-0479">Metal-binding</keyword>
<evidence type="ECO:0000256" key="6">
    <source>
        <dbReference type="ARBA" id="ARBA00022750"/>
    </source>
</evidence>
<evidence type="ECO:0000256" key="7">
    <source>
        <dbReference type="ARBA" id="ARBA00022759"/>
    </source>
</evidence>
<keyword evidence="8" id="KW-0378">Hydrolase</keyword>
<sequence length="800" mass="91476">MKLNGQLLDQSILVLIDSGASHNFISHKLVERLGLKVDQTTPSIVRLGDGNRKQTQGSCNNVQIKLGEYTMTGEFFLFELGGVDIILGVAWLMTLGEVKVNWGSLQMNFNITIQGDRSLSKEMITTKALRKLHQRSVESMAILWIGENHLDTPHQLTISQEEQLQQILREFHVVFSIPQTLPPHRDADHKISIKAGVDPINVRPYRYPYLQKNEIEKQVDEMLTVGLIRPSNSPYSSPVILVKKKDGSWRFCVDYRALNKATIPDKFLIPMIEELLDELKGATYFSKIDLRAGYHQIRMHEPDIPKTACYYRRFIRDYGKIARPLTELLKKGNFDWVEQSIVAFKQLQRAVTEAPVLAMPDFSKHFEIECDASGKGVGAVLTQVGASNKVADALSRLEEEKELQGISKPFWQDIVEIDEEVHSDPELAKIKTALLHDSNSYKHYTLENDRLHYKGRLVLSATSAWIPKLLHEFHVTPTGGHSGIYRTYRRVAQSLYWLGMKNTITQYVVACPVCQRNKYLASSPAGLLQPLPIPNAIWEEISMDFIVGLPRSKGFDAIMVVVDRLSKYGHFILIKHPYSAKSIADLFVKEIIRLHGIPISIISDRDPIFMSHFWQELFTRQGTHLKMSTTYHPETDGQTEVLNRTLETYLRCFSSEQPKVWAEFIPWAEYWYNTSFHASAHCSPFEVVYGRSPPSLVRFIPGETLVEAVAQDLKDRDEALTQLKFHLTRAQDQMTQYANVHRKSVEFQVGDYVYLKIRPHGQTSMPRKLHPKLSARYYGPYQIQKKIGVVAYQLQLPTDA</sequence>
<dbReference type="InterPro" id="IPR041588">
    <property type="entry name" value="Integrase_H2C2"/>
</dbReference>
<dbReference type="GO" id="GO:0006310">
    <property type="term" value="P:DNA recombination"/>
    <property type="evidence" value="ECO:0007669"/>
    <property type="project" value="UniProtKB-KW"/>
</dbReference>
<feature type="domain" description="Integrase catalytic" evidence="16">
    <location>
        <begin position="528"/>
        <end position="692"/>
    </location>
</feature>
<dbReference type="InterPro" id="IPR043502">
    <property type="entry name" value="DNA/RNA_pol_sf"/>
</dbReference>
<dbReference type="Pfam" id="PF00078">
    <property type="entry name" value="RVT_1"/>
    <property type="match status" value="1"/>
</dbReference>
<dbReference type="InterPro" id="IPR041577">
    <property type="entry name" value="RT_RNaseH_2"/>
</dbReference>
<dbReference type="CDD" id="cd00303">
    <property type="entry name" value="retropepsin_like"/>
    <property type="match status" value="1"/>
</dbReference>
<dbReference type="InterPro" id="IPR001584">
    <property type="entry name" value="Integrase_cat-core"/>
</dbReference>
<keyword evidence="12" id="KW-0239">DNA-directed DNA polymerase</keyword>
<dbReference type="InterPro" id="IPR012337">
    <property type="entry name" value="RNaseH-like_sf"/>
</dbReference>
<evidence type="ECO:0000256" key="10">
    <source>
        <dbReference type="ARBA" id="ARBA00022908"/>
    </source>
</evidence>
<keyword evidence="7" id="KW-0255">Endonuclease</keyword>
<evidence type="ECO:0000313" key="17">
    <source>
        <dbReference type="EMBL" id="KYP54248.1"/>
    </source>
</evidence>
<dbReference type="GO" id="GO:0006508">
    <property type="term" value="P:proteolysis"/>
    <property type="evidence" value="ECO:0007669"/>
    <property type="project" value="UniProtKB-KW"/>
</dbReference>
<dbReference type="AlphaFoldDB" id="A0A151SHK9"/>
<dbReference type="GO" id="GO:0004519">
    <property type="term" value="F:endonuclease activity"/>
    <property type="evidence" value="ECO:0007669"/>
    <property type="project" value="UniProtKB-KW"/>
</dbReference>
<dbReference type="GO" id="GO:0003677">
    <property type="term" value="F:DNA binding"/>
    <property type="evidence" value="ECO:0007669"/>
    <property type="project" value="UniProtKB-KW"/>
</dbReference>
<evidence type="ECO:0000256" key="5">
    <source>
        <dbReference type="ARBA" id="ARBA00022723"/>
    </source>
</evidence>
<dbReference type="Pfam" id="PF17919">
    <property type="entry name" value="RT_RNaseH_2"/>
    <property type="match status" value="1"/>
</dbReference>
<evidence type="ECO:0000256" key="4">
    <source>
        <dbReference type="ARBA" id="ARBA00022722"/>
    </source>
</evidence>
<dbReference type="CDD" id="cd01647">
    <property type="entry name" value="RT_LTR"/>
    <property type="match status" value="1"/>
</dbReference>
<keyword evidence="4" id="KW-0540">Nuclease</keyword>
<dbReference type="SUPFAM" id="SSF56672">
    <property type="entry name" value="DNA/RNA polymerases"/>
    <property type="match status" value="1"/>
</dbReference>
<dbReference type="SUPFAM" id="SSF50630">
    <property type="entry name" value="Acid proteases"/>
    <property type="match status" value="1"/>
</dbReference>
<evidence type="ECO:0000256" key="8">
    <source>
        <dbReference type="ARBA" id="ARBA00022801"/>
    </source>
</evidence>
<dbReference type="Gene3D" id="3.30.420.10">
    <property type="entry name" value="Ribonuclease H-like superfamily/Ribonuclease H"/>
    <property type="match status" value="1"/>
</dbReference>
<dbReference type="PANTHER" id="PTHR37984:SF5">
    <property type="entry name" value="PROTEIN NYNRIN-LIKE"/>
    <property type="match status" value="1"/>
</dbReference>
<dbReference type="Pfam" id="PF24626">
    <property type="entry name" value="SH3_Tf2-1"/>
    <property type="match status" value="1"/>
</dbReference>
<evidence type="ECO:0000256" key="13">
    <source>
        <dbReference type="ARBA" id="ARBA00023125"/>
    </source>
</evidence>
<keyword evidence="9" id="KW-0460">Magnesium</keyword>
<keyword evidence="11" id="KW-0695">RNA-directed DNA polymerase</keyword>
<dbReference type="InterPro" id="IPR000477">
    <property type="entry name" value="RT_dom"/>
</dbReference>
<protein>
    <submittedName>
        <fullName evidence="17">Retrotransposable element Tf2</fullName>
    </submittedName>
</protein>
<evidence type="ECO:0000256" key="14">
    <source>
        <dbReference type="ARBA" id="ARBA00023172"/>
    </source>
</evidence>
<dbReference type="GO" id="GO:0003887">
    <property type="term" value="F:DNA-directed DNA polymerase activity"/>
    <property type="evidence" value="ECO:0007669"/>
    <property type="project" value="UniProtKB-KW"/>
</dbReference>
<evidence type="ECO:0000256" key="11">
    <source>
        <dbReference type="ARBA" id="ARBA00022918"/>
    </source>
</evidence>
<reference evidence="17 18" key="1">
    <citation type="journal article" date="2012" name="Nat. Biotechnol.">
        <title>Draft genome sequence of pigeonpea (Cajanus cajan), an orphan legume crop of resource-poor farmers.</title>
        <authorList>
            <person name="Varshney R.K."/>
            <person name="Chen W."/>
            <person name="Li Y."/>
            <person name="Bharti A.K."/>
            <person name="Saxena R.K."/>
            <person name="Schlueter J.A."/>
            <person name="Donoghue M.T."/>
            <person name="Azam S."/>
            <person name="Fan G."/>
            <person name="Whaley A.M."/>
            <person name="Farmer A.D."/>
            <person name="Sheridan J."/>
            <person name="Iwata A."/>
            <person name="Tuteja R."/>
            <person name="Penmetsa R.V."/>
            <person name="Wu W."/>
            <person name="Upadhyaya H.D."/>
            <person name="Yang S.P."/>
            <person name="Shah T."/>
            <person name="Saxena K.B."/>
            <person name="Michael T."/>
            <person name="McCombie W.R."/>
            <person name="Yang B."/>
            <person name="Zhang G."/>
            <person name="Yang H."/>
            <person name="Wang J."/>
            <person name="Spillane C."/>
            <person name="Cook D.R."/>
            <person name="May G.D."/>
            <person name="Xu X."/>
            <person name="Jackson S.A."/>
        </authorList>
    </citation>
    <scope>NUCLEOTIDE SEQUENCE [LARGE SCALE GENOMIC DNA]</scope>
    <source>
        <strain evidence="18">cv. Asha</strain>
    </source>
</reference>
<keyword evidence="13" id="KW-0238">DNA-binding</keyword>
<dbReference type="InterPro" id="IPR021109">
    <property type="entry name" value="Peptidase_aspartic_dom_sf"/>
</dbReference>
<keyword evidence="18" id="KW-1185">Reference proteome</keyword>
<dbReference type="GO" id="GO:0015074">
    <property type="term" value="P:DNA integration"/>
    <property type="evidence" value="ECO:0007669"/>
    <property type="project" value="UniProtKB-KW"/>
</dbReference>
<dbReference type="InterPro" id="IPR036397">
    <property type="entry name" value="RNaseH_sf"/>
</dbReference>
<evidence type="ECO:0000256" key="3">
    <source>
        <dbReference type="ARBA" id="ARBA00022695"/>
    </source>
</evidence>
<dbReference type="Gramene" id="C.cajan_00413.t">
    <property type="protein sequence ID" value="C.cajan_00413.t"/>
    <property type="gene ID" value="C.cajan_00413"/>
</dbReference>
<proteinExistence type="predicted"/>
<organism evidence="17 18">
    <name type="scientific">Cajanus cajan</name>
    <name type="common">Pigeon pea</name>
    <name type="synonym">Cajanus indicus</name>
    <dbReference type="NCBI Taxonomy" id="3821"/>
    <lineage>
        <taxon>Eukaryota</taxon>
        <taxon>Viridiplantae</taxon>
        <taxon>Streptophyta</taxon>
        <taxon>Embryophyta</taxon>
        <taxon>Tracheophyta</taxon>
        <taxon>Spermatophyta</taxon>
        <taxon>Magnoliopsida</taxon>
        <taxon>eudicotyledons</taxon>
        <taxon>Gunneridae</taxon>
        <taxon>Pentapetalae</taxon>
        <taxon>rosids</taxon>
        <taxon>fabids</taxon>
        <taxon>Fabales</taxon>
        <taxon>Fabaceae</taxon>
        <taxon>Papilionoideae</taxon>
        <taxon>50 kb inversion clade</taxon>
        <taxon>NPAAA clade</taxon>
        <taxon>indigoferoid/millettioid clade</taxon>
        <taxon>Phaseoleae</taxon>
        <taxon>Cajanus</taxon>
    </lineage>
</organism>
<keyword evidence="3" id="KW-0548">Nucleotidyltransferase</keyword>
<evidence type="ECO:0000256" key="12">
    <source>
        <dbReference type="ARBA" id="ARBA00022932"/>
    </source>
</evidence>
<keyword evidence="15" id="KW-0511">Multifunctional enzyme</keyword>
<dbReference type="GO" id="GO:0046872">
    <property type="term" value="F:metal ion binding"/>
    <property type="evidence" value="ECO:0007669"/>
    <property type="project" value="UniProtKB-KW"/>
</dbReference>
<dbReference type="GO" id="GO:0004190">
    <property type="term" value="F:aspartic-type endopeptidase activity"/>
    <property type="evidence" value="ECO:0007669"/>
    <property type="project" value="UniProtKB-KW"/>
</dbReference>
<name>A0A151SHK9_CAJCA</name>
<keyword evidence="10" id="KW-0229">DNA integration</keyword>
<dbReference type="PROSITE" id="PS50994">
    <property type="entry name" value="INTEGRASE"/>
    <property type="match status" value="1"/>
</dbReference>
<evidence type="ECO:0000256" key="2">
    <source>
        <dbReference type="ARBA" id="ARBA00022679"/>
    </source>
</evidence>
<accession>A0A151SHK9</accession>
<evidence type="ECO:0000313" key="18">
    <source>
        <dbReference type="Proteomes" id="UP000075243"/>
    </source>
</evidence>
<dbReference type="Gene3D" id="3.10.10.10">
    <property type="entry name" value="HIV Type 1 Reverse Transcriptase, subunit A, domain 1"/>
    <property type="match status" value="1"/>
</dbReference>
<dbReference type="SUPFAM" id="SSF53098">
    <property type="entry name" value="Ribonuclease H-like"/>
    <property type="match status" value="1"/>
</dbReference>
<dbReference type="InterPro" id="IPR043128">
    <property type="entry name" value="Rev_trsase/Diguanyl_cyclase"/>
</dbReference>
<dbReference type="Gene3D" id="3.30.70.270">
    <property type="match status" value="1"/>
</dbReference>
<dbReference type="Pfam" id="PF17921">
    <property type="entry name" value="Integrase_H2C2"/>
    <property type="match status" value="1"/>
</dbReference>
<dbReference type="Gene3D" id="2.40.70.10">
    <property type="entry name" value="Acid Proteases"/>
    <property type="match status" value="1"/>
</dbReference>
<evidence type="ECO:0000256" key="15">
    <source>
        <dbReference type="ARBA" id="ARBA00023268"/>
    </source>
</evidence>
<dbReference type="PANTHER" id="PTHR37984">
    <property type="entry name" value="PROTEIN CBG26694"/>
    <property type="match status" value="1"/>
</dbReference>
<dbReference type="EMBL" id="CM003613">
    <property type="protein sequence ID" value="KYP54248.1"/>
    <property type="molecule type" value="Genomic_DNA"/>
</dbReference>